<reference evidence="2" key="1">
    <citation type="submission" date="2016-10" db="EMBL/GenBank/DDBJ databases">
        <title>Comparative genomics uncovers the prolific and rare metabolic potential of the cyanobacterial genus Moorea.</title>
        <authorList>
            <person name="Leao T."/>
            <person name="Castelao G."/>
            <person name="Korobeynikov A."/>
            <person name="Monroe E.A."/>
            <person name="Podell S."/>
            <person name="Glukhov E."/>
            <person name="Allen E."/>
            <person name="Gerwick W.H."/>
            <person name="Gerwick L."/>
        </authorList>
    </citation>
    <scope>NUCLEOTIDE SEQUENCE [LARGE SCALE GENOMIC DNA]</scope>
    <source>
        <strain evidence="2">PAL-8-15-08-1</strain>
    </source>
</reference>
<name>A0A1D8TNN3_9CYAN</name>
<protein>
    <submittedName>
        <fullName evidence="1">Uncharacterized protein</fullName>
    </submittedName>
</protein>
<evidence type="ECO:0000313" key="2">
    <source>
        <dbReference type="Proteomes" id="UP000177870"/>
    </source>
</evidence>
<dbReference type="STRING" id="1458985.BJP34_06940"/>
<accession>A0A1D8TNN3</accession>
<dbReference type="AlphaFoldDB" id="A0A1D8TNN3"/>
<organism evidence="1 2">
    <name type="scientific">Moorena producens PAL-8-15-08-1</name>
    <dbReference type="NCBI Taxonomy" id="1458985"/>
    <lineage>
        <taxon>Bacteria</taxon>
        <taxon>Bacillati</taxon>
        <taxon>Cyanobacteriota</taxon>
        <taxon>Cyanophyceae</taxon>
        <taxon>Coleofasciculales</taxon>
        <taxon>Coleofasciculaceae</taxon>
        <taxon>Moorena</taxon>
    </lineage>
</organism>
<gene>
    <name evidence="1" type="ORF">BJP34_06940</name>
</gene>
<evidence type="ECO:0000313" key="1">
    <source>
        <dbReference type="EMBL" id="AOW99226.1"/>
    </source>
</evidence>
<sequence>MGILISKAGGFGSTVSFGHGTDLILPRQPDFTHAMSSCSRSQSPSPLTSLNRLVWYVSPKPPWLGVMEISSKNHH</sequence>
<dbReference type="EMBL" id="CP017599">
    <property type="protein sequence ID" value="AOW99226.1"/>
    <property type="molecule type" value="Genomic_DNA"/>
</dbReference>
<dbReference type="Proteomes" id="UP000177870">
    <property type="component" value="Chromosome"/>
</dbReference>
<dbReference type="KEGG" id="mpro:BJP34_06940"/>
<proteinExistence type="predicted"/>